<dbReference type="SMART" id="SM00342">
    <property type="entry name" value="HTH_ARAC"/>
    <property type="match status" value="1"/>
</dbReference>
<dbReference type="PROSITE" id="PS01124">
    <property type="entry name" value="HTH_ARAC_FAMILY_2"/>
    <property type="match status" value="1"/>
</dbReference>
<dbReference type="KEGG" id="sgp:SpiGrapes_2349"/>
<dbReference type="PANTHER" id="PTHR43280">
    <property type="entry name" value="ARAC-FAMILY TRANSCRIPTIONAL REGULATOR"/>
    <property type="match status" value="1"/>
</dbReference>
<gene>
    <name evidence="5" type="ordered locus">SpiGrapes_2349</name>
</gene>
<evidence type="ECO:0000256" key="1">
    <source>
        <dbReference type="ARBA" id="ARBA00023015"/>
    </source>
</evidence>
<dbReference type="eggNOG" id="COG1917">
    <property type="taxonomic scope" value="Bacteria"/>
</dbReference>
<evidence type="ECO:0000256" key="3">
    <source>
        <dbReference type="ARBA" id="ARBA00023163"/>
    </source>
</evidence>
<dbReference type="AlphaFoldDB" id="G8QSU1"/>
<dbReference type="EMBL" id="CP003155">
    <property type="protein sequence ID" value="AEV30123.1"/>
    <property type="molecule type" value="Genomic_DNA"/>
</dbReference>
<dbReference type="InterPro" id="IPR009057">
    <property type="entry name" value="Homeodomain-like_sf"/>
</dbReference>
<evidence type="ECO:0000313" key="5">
    <source>
        <dbReference type="EMBL" id="AEV30123.1"/>
    </source>
</evidence>
<dbReference type="SUPFAM" id="SSF51215">
    <property type="entry name" value="Regulatory protein AraC"/>
    <property type="match status" value="1"/>
</dbReference>
<dbReference type="GO" id="GO:0003700">
    <property type="term" value="F:DNA-binding transcription factor activity"/>
    <property type="evidence" value="ECO:0007669"/>
    <property type="project" value="InterPro"/>
</dbReference>
<keyword evidence="1" id="KW-0805">Transcription regulation</keyword>
<keyword evidence="3" id="KW-0804">Transcription</keyword>
<accession>G8QSU1</accession>
<proteinExistence type="predicted"/>
<protein>
    <submittedName>
        <fullName evidence="5">DNA-binding domain-containing protein, AraC-type</fullName>
    </submittedName>
</protein>
<keyword evidence="6" id="KW-1185">Reference proteome</keyword>
<evidence type="ECO:0000256" key="2">
    <source>
        <dbReference type="ARBA" id="ARBA00023125"/>
    </source>
</evidence>
<dbReference type="PANTHER" id="PTHR43280:SF2">
    <property type="entry name" value="HTH-TYPE TRANSCRIPTIONAL REGULATOR EXSA"/>
    <property type="match status" value="1"/>
</dbReference>
<sequence>MKVQEKGVLPASEVYFHTASKTAQTIFFHILCCGNYDCDLHYKVKRTSYHSYLLILVVKGSGYLLRDGKKEPLQTGSLALVDCYNPHEYGTDTGWKILWCHFNSAQANDWFHTIKETSSCVIQLLNPNPFVLNLEKLIGMFQRNGGANEAFTNKLIINLLSEFLIPNEEEPGEKGSLDDILGYINEHLFEKIDVDTLARKACLSPYYFIRTFKTKIGYTPHEYIINTRVNAAKFYLKTTKASLKDIVYSCGFSNESSFSNTFKRLTGFTPLQYRETETI</sequence>
<dbReference type="GO" id="GO:0043565">
    <property type="term" value="F:sequence-specific DNA binding"/>
    <property type="evidence" value="ECO:0007669"/>
    <property type="project" value="InterPro"/>
</dbReference>
<organism evidence="5 6">
    <name type="scientific">Sphaerochaeta pleomorpha (strain ATCC BAA-1885 / DSM 22778 / Grapes)</name>
    <dbReference type="NCBI Taxonomy" id="158190"/>
    <lineage>
        <taxon>Bacteria</taxon>
        <taxon>Pseudomonadati</taxon>
        <taxon>Spirochaetota</taxon>
        <taxon>Spirochaetia</taxon>
        <taxon>Spirochaetales</taxon>
        <taxon>Sphaerochaetaceae</taxon>
        <taxon>Sphaerochaeta</taxon>
    </lineage>
</organism>
<dbReference type="InterPro" id="IPR003313">
    <property type="entry name" value="AraC-bd"/>
</dbReference>
<evidence type="ECO:0000259" key="4">
    <source>
        <dbReference type="PROSITE" id="PS01124"/>
    </source>
</evidence>
<dbReference type="OrthoDB" id="328780at2"/>
<reference evidence="5 6" key="1">
    <citation type="submission" date="2011-11" db="EMBL/GenBank/DDBJ databases">
        <title>Complete sequence of Spirochaeta sp. grapes.</title>
        <authorList>
            <consortium name="US DOE Joint Genome Institute"/>
            <person name="Lucas S."/>
            <person name="Han J."/>
            <person name="Lapidus A."/>
            <person name="Cheng J.-F."/>
            <person name="Goodwin L."/>
            <person name="Pitluck S."/>
            <person name="Peters L."/>
            <person name="Ovchinnikova G."/>
            <person name="Munk A.C."/>
            <person name="Detter J.C."/>
            <person name="Han C."/>
            <person name="Tapia R."/>
            <person name="Land M."/>
            <person name="Hauser L."/>
            <person name="Kyrpides N."/>
            <person name="Ivanova N."/>
            <person name="Pagani I."/>
            <person name="Ritalahtilisa K."/>
            <person name="Loeffler F."/>
            <person name="Woyke T."/>
        </authorList>
    </citation>
    <scope>NUCLEOTIDE SEQUENCE [LARGE SCALE GENOMIC DNA]</scope>
    <source>
        <strain evidence="6">ATCC BAA-1885 / DSM 22778 / Grapes</strain>
    </source>
</reference>
<dbReference type="Gene3D" id="2.60.120.280">
    <property type="entry name" value="Regulatory protein AraC"/>
    <property type="match status" value="1"/>
</dbReference>
<evidence type="ECO:0000313" key="6">
    <source>
        <dbReference type="Proteomes" id="UP000005632"/>
    </source>
</evidence>
<dbReference type="InterPro" id="IPR020449">
    <property type="entry name" value="Tscrpt_reg_AraC-type_HTH"/>
</dbReference>
<dbReference type="Pfam" id="PF02311">
    <property type="entry name" value="AraC_binding"/>
    <property type="match status" value="1"/>
</dbReference>
<dbReference type="STRING" id="158190.SpiGrapes_2349"/>
<dbReference type="RefSeq" id="WP_014270964.1">
    <property type="nucleotide sequence ID" value="NC_016633.1"/>
</dbReference>
<dbReference type="eggNOG" id="COG2207">
    <property type="taxonomic scope" value="Bacteria"/>
</dbReference>
<name>G8QSU1_SPHPG</name>
<feature type="domain" description="HTH araC/xylS-type" evidence="4">
    <location>
        <begin position="178"/>
        <end position="276"/>
    </location>
</feature>
<dbReference type="HOGENOM" id="CLU_000445_88_6_12"/>
<keyword evidence="2 5" id="KW-0238">DNA-binding</keyword>
<dbReference type="InterPro" id="IPR037923">
    <property type="entry name" value="HTH-like"/>
</dbReference>
<dbReference type="PRINTS" id="PR00032">
    <property type="entry name" value="HTHARAC"/>
</dbReference>
<dbReference type="Gene3D" id="1.10.10.60">
    <property type="entry name" value="Homeodomain-like"/>
    <property type="match status" value="2"/>
</dbReference>
<dbReference type="Pfam" id="PF12833">
    <property type="entry name" value="HTH_18"/>
    <property type="match status" value="1"/>
</dbReference>
<dbReference type="Proteomes" id="UP000005632">
    <property type="component" value="Chromosome"/>
</dbReference>
<dbReference type="SUPFAM" id="SSF46689">
    <property type="entry name" value="Homeodomain-like"/>
    <property type="match status" value="2"/>
</dbReference>
<dbReference type="InterPro" id="IPR018060">
    <property type="entry name" value="HTH_AraC"/>
</dbReference>